<proteinExistence type="predicted"/>
<protein>
    <submittedName>
        <fullName evidence="1">Uncharacterized protein</fullName>
    </submittedName>
</protein>
<name>X1L2P6_9ZZZZ</name>
<feature type="non-terminal residue" evidence="1">
    <location>
        <position position="33"/>
    </location>
</feature>
<reference evidence="1" key="1">
    <citation type="journal article" date="2014" name="Front. Microbiol.">
        <title>High frequency of phylogenetically diverse reductive dehalogenase-homologous genes in deep subseafloor sedimentary metagenomes.</title>
        <authorList>
            <person name="Kawai M."/>
            <person name="Futagami T."/>
            <person name="Toyoda A."/>
            <person name="Takaki Y."/>
            <person name="Nishi S."/>
            <person name="Hori S."/>
            <person name="Arai W."/>
            <person name="Tsubouchi T."/>
            <person name="Morono Y."/>
            <person name="Uchiyama I."/>
            <person name="Ito T."/>
            <person name="Fujiyama A."/>
            <person name="Inagaki F."/>
            <person name="Takami H."/>
        </authorList>
    </citation>
    <scope>NUCLEOTIDE SEQUENCE</scope>
    <source>
        <strain evidence="1">Expedition CK06-06</strain>
    </source>
</reference>
<dbReference type="AlphaFoldDB" id="X1L2P6"/>
<dbReference type="EMBL" id="BARV01003935">
    <property type="protein sequence ID" value="GAI13602.1"/>
    <property type="molecule type" value="Genomic_DNA"/>
</dbReference>
<sequence length="33" mass="3273">MGLSNKLLVALAAILGIGIIAKREEIGPGLAGL</sequence>
<gene>
    <name evidence="1" type="ORF">S06H3_09079</name>
</gene>
<organism evidence="1">
    <name type="scientific">marine sediment metagenome</name>
    <dbReference type="NCBI Taxonomy" id="412755"/>
    <lineage>
        <taxon>unclassified sequences</taxon>
        <taxon>metagenomes</taxon>
        <taxon>ecological metagenomes</taxon>
    </lineage>
</organism>
<accession>X1L2P6</accession>
<evidence type="ECO:0000313" key="1">
    <source>
        <dbReference type="EMBL" id="GAI13602.1"/>
    </source>
</evidence>
<comment type="caution">
    <text evidence="1">The sequence shown here is derived from an EMBL/GenBank/DDBJ whole genome shotgun (WGS) entry which is preliminary data.</text>
</comment>